<dbReference type="SUPFAM" id="SSF56925">
    <property type="entry name" value="OMPA-like"/>
    <property type="match status" value="1"/>
</dbReference>
<proteinExistence type="predicted"/>
<evidence type="ECO:0000313" key="3">
    <source>
        <dbReference type="Proteomes" id="UP000321272"/>
    </source>
</evidence>
<accession>A0A5B8SRY6</accession>
<evidence type="ECO:0000313" key="2">
    <source>
        <dbReference type="EMBL" id="QEA39879.1"/>
    </source>
</evidence>
<keyword evidence="3" id="KW-1185">Reference proteome</keyword>
<dbReference type="EMBL" id="CP042382">
    <property type="protein sequence ID" value="QEA39879.1"/>
    <property type="molecule type" value="Genomic_DNA"/>
</dbReference>
<dbReference type="AlphaFoldDB" id="A0A5B8SRY6"/>
<dbReference type="Gene3D" id="2.40.160.20">
    <property type="match status" value="1"/>
</dbReference>
<dbReference type="InterPro" id="IPR011250">
    <property type="entry name" value="OMP/PagP_B-barrel"/>
</dbReference>
<evidence type="ECO:0000256" key="1">
    <source>
        <dbReference type="SAM" id="SignalP"/>
    </source>
</evidence>
<keyword evidence="1" id="KW-0732">Signal</keyword>
<feature type="signal peptide" evidence="1">
    <location>
        <begin position="1"/>
        <end position="27"/>
    </location>
</feature>
<name>A0A5B8SRY6_9GAMM</name>
<protein>
    <recommendedName>
        <fullName evidence="4">Porin family protein</fullName>
    </recommendedName>
</protein>
<feature type="chain" id="PRO_5023026447" description="Porin family protein" evidence="1">
    <location>
        <begin position="28"/>
        <end position="194"/>
    </location>
</feature>
<sequence length="194" mass="20706">MNNSTFHFGWISLPACLMLGASPLAMADTGQLVYANADTVQVEVDERMLLGGNEVVSADGFTSGFRLLGAYLMPQIPSIELGAEISYLQSDDIPTSVNGSQAIMNTTSLNGALLAGLRIGMVGVFAKSGLAQWQGDFINDAGRDKDSLGGTAPIYGLGASMRFSGMLGQLEYEYIDTRELEHLKMATASITYQF</sequence>
<dbReference type="RefSeq" id="WP_147184927.1">
    <property type="nucleotide sequence ID" value="NZ_CP042382.1"/>
</dbReference>
<gene>
    <name evidence="2" type="ORF">FGL86_12920</name>
</gene>
<dbReference type="Proteomes" id="UP000321272">
    <property type="component" value="Chromosome"/>
</dbReference>
<dbReference type="OrthoDB" id="6173796at2"/>
<organism evidence="2 3">
    <name type="scientific">Pistricoccus aurantiacus</name>
    <dbReference type="NCBI Taxonomy" id="1883414"/>
    <lineage>
        <taxon>Bacteria</taxon>
        <taxon>Pseudomonadati</taxon>
        <taxon>Pseudomonadota</taxon>
        <taxon>Gammaproteobacteria</taxon>
        <taxon>Oceanospirillales</taxon>
        <taxon>Halomonadaceae</taxon>
        <taxon>Pistricoccus</taxon>
    </lineage>
</organism>
<reference evidence="2 3" key="1">
    <citation type="submission" date="2019-06" db="EMBL/GenBank/DDBJ databases">
        <title>Genome analyses of bacteria isolated from kimchi.</title>
        <authorList>
            <person name="Lee S."/>
            <person name="Ahn S."/>
            <person name="Roh S."/>
        </authorList>
    </citation>
    <scope>NUCLEOTIDE SEQUENCE [LARGE SCALE GENOMIC DNA]</scope>
    <source>
        <strain evidence="2 3">CBA4606</strain>
    </source>
</reference>
<evidence type="ECO:0008006" key="4">
    <source>
        <dbReference type="Google" id="ProtNLM"/>
    </source>
</evidence>
<dbReference type="KEGG" id="paur:FGL86_12920"/>